<evidence type="ECO:0000259" key="1">
    <source>
        <dbReference type="Pfam" id="PF04717"/>
    </source>
</evidence>
<keyword evidence="3" id="KW-1185">Reference proteome</keyword>
<accession>A0A9W6SKC9</accession>
<protein>
    <recommendedName>
        <fullName evidence="1">Gp5/Type VI secretion system Vgr protein OB-fold domain-containing protein</fullName>
    </recommendedName>
</protein>
<dbReference type="Proteomes" id="UP001165079">
    <property type="component" value="Unassembled WGS sequence"/>
</dbReference>
<dbReference type="SUPFAM" id="SSF69349">
    <property type="entry name" value="Phage fibre proteins"/>
    <property type="match status" value="1"/>
</dbReference>
<comment type="caution">
    <text evidence="2">The sequence shown here is derived from an EMBL/GenBank/DDBJ whole genome shotgun (WGS) entry which is preliminary data.</text>
</comment>
<dbReference type="Pfam" id="PF04717">
    <property type="entry name" value="Phage_base_V"/>
    <property type="match status" value="1"/>
</dbReference>
<dbReference type="RefSeq" id="WP_285663764.1">
    <property type="nucleotide sequence ID" value="NZ_BSTX01000002.1"/>
</dbReference>
<gene>
    <name evidence="2" type="ORF">Afil01_34210</name>
</gene>
<organism evidence="2 3">
    <name type="scientific">Actinorhabdospora filicis</name>
    <dbReference type="NCBI Taxonomy" id="1785913"/>
    <lineage>
        <taxon>Bacteria</taxon>
        <taxon>Bacillati</taxon>
        <taxon>Actinomycetota</taxon>
        <taxon>Actinomycetes</taxon>
        <taxon>Micromonosporales</taxon>
        <taxon>Micromonosporaceae</taxon>
        <taxon>Actinorhabdospora</taxon>
    </lineage>
</organism>
<dbReference type="InterPro" id="IPR006531">
    <property type="entry name" value="Gp5/Vgr_OB"/>
</dbReference>
<dbReference type="SUPFAM" id="SSF69255">
    <property type="entry name" value="gp5 N-terminal domain-like"/>
    <property type="match status" value="1"/>
</dbReference>
<name>A0A9W6SKC9_9ACTN</name>
<dbReference type="AlphaFoldDB" id="A0A9W6SKC9"/>
<sequence length="253" mass="25762">MPDSYFGKYSGVVKDNRDPDKLGVVKVSVPTVFPPEELVPARAALPYGVFFIPDNDTQVWVEFEGGDPAHPLWTGIQHVPGTPPAEGAKEPPTVRVIKTPAGHLLVFDDTGGSEAVTLADGKNGHSLAFTQTGVEITDGVNSHKITLDGGGVKITDGANRHEITLGSSSIEVKHGAGLAKATLTSSSVKVEAGGGSVEVGAAEVKVNAPMVTVSGGLVKLGAGGAPVLHAGDMGVGNLGAPVVPVPTQFQVLA</sequence>
<feature type="domain" description="Gp5/Type VI secretion system Vgr protein OB-fold" evidence="1">
    <location>
        <begin position="9"/>
        <end position="76"/>
    </location>
</feature>
<evidence type="ECO:0000313" key="2">
    <source>
        <dbReference type="EMBL" id="GLZ78614.1"/>
    </source>
</evidence>
<dbReference type="EMBL" id="BSTX01000002">
    <property type="protein sequence ID" value="GLZ78614.1"/>
    <property type="molecule type" value="Genomic_DNA"/>
</dbReference>
<evidence type="ECO:0000313" key="3">
    <source>
        <dbReference type="Proteomes" id="UP001165079"/>
    </source>
</evidence>
<proteinExistence type="predicted"/>
<reference evidence="2" key="1">
    <citation type="submission" date="2023-03" db="EMBL/GenBank/DDBJ databases">
        <title>Actinorhabdospora filicis NBRC 111898.</title>
        <authorList>
            <person name="Ichikawa N."/>
            <person name="Sato H."/>
            <person name="Tonouchi N."/>
        </authorList>
    </citation>
    <scope>NUCLEOTIDE SEQUENCE</scope>
    <source>
        <strain evidence="2">NBRC 111898</strain>
    </source>
</reference>